<sequence>MRRAETTAEGPAPAERARTLAYGMAGGVLAAPGVPDAHVPAHTTDRGGRPLL</sequence>
<feature type="non-terminal residue" evidence="2">
    <location>
        <position position="52"/>
    </location>
</feature>
<proteinExistence type="predicted"/>
<feature type="compositionally biased region" description="Basic and acidic residues" evidence="1">
    <location>
        <begin position="43"/>
        <end position="52"/>
    </location>
</feature>
<dbReference type="Proteomes" id="UP000475532">
    <property type="component" value="Unassembled WGS sequence"/>
</dbReference>
<feature type="region of interest" description="Disordered" evidence="1">
    <location>
        <begin position="32"/>
        <end position="52"/>
    </location>
</feature>
<organism evidence="2 3">
    <name type="scientific">Actinomadura bangladeshensis</name>
    <dbReference type="NCBI Taxonomy" id="453573"/>
    <lineage>
        <taxon>Bacteria</taxon>
        <taxon>Bacillati</taxon>
        <taxon>Actinomycetota</taxon>
        <taxon>Actinomycetes</taxon>
        <taxon>Streptosporangiales</taxon>
        <taxon>Thermomonosporaceae</taxon>
        <taxon>Actinomadura</taxon>
    </lineage>
</organism>
<dbReference type="EMBL" id="JAAGLI010000007">
    <property type="protein sequence ID" value="NEA21010.1"/>
    <property type="molecule type" value="Genomic_DNA"/>
</dbReference>
<dbReference type="AlphaFoldDB" id="A0A6L9Q667"/>
<comment type="caution">
    <text evidence="2">The sequence shown here is derived from an EMBL/GenBank/DDBJ whole genome shotgun (WGS) entry which is preliminary data.</text>
</comment>
<evidence type="ECO:0000256" key="1">
    <source>
        <dbReference type="SAM" id="MobiDB-lite"/>
    </source>
</evidence>
<evidence type="ECO:0000313" key="3">
    <source>
        <dbReference type="Proteomes" id="UP000475532"/>
    </source>
</evidence>
<gene>
    <name evidence="2" type="ORF">G3I70_00645</name>
</gene>
<protein>
    <submittedName>
        <fullName evidence="2">DUF2470 domain-containing protein</fullName>
    </submittedName>
</protein>
<reference evidence="2 3" key="1">
    <citation type="submission" date="2020-01" db="EMBL/GenBank/DDBJ databases">
        <title>Insect and environment-associated Actinomycetes.</title>
        <authorList>
            <person name="Currrie C."/>
            <person name="Chevrette M."/>
            <person name="Carlson C."/>
            <person name="Stubbendieck R."/>
            <person name="Wendt-Pienkowski E."/>
        </authorList>
    </citation>
    <scope>NUCLEOTIDE SEQUENCE [LARGE SCALE GENOMIC DNA]</scope>
    <source>
        <strain evidence="2 3">SID10258</strain>
    </source>
</reference>
<evidence type="ECO:0000313" key="2">
    <source>
        <dbReference type="EMBL" id="NEA21010.1"/>
    </source>
</evidence>
<name>A0A6L9Q667_9ACTN</name>
<accession>A0A6L9Q667</accession>